<reference evidence="2" key="1">
    <citation type="submission" date="2018-02" db="EMBL/GenBank/DDBJ databases">
        <title>Rhizophora mucronata_Transcriptome.</title>
        <authorList>
            <person name="Meera S.P."/>
            <person name="Sreeshan A."/>
            <person name="Augustine A."/>
        </authorList>
    </citation>
    <scope>NUCLEOTIDE SEQUENCE</scope>
    <source>
        <tissue evidence="2">Leaf</tissue>
    </source>
</reference>
<proteinExistence type="predicted"/>
<evidence type="ECO:0000256" key="1">
    <source>
        <dbReference type="SAM" id="SignalP"/>
    </source>
</evidence>
<accession>A0A2P2QMN5</accession>
<feature type="chain" id="PRO_5015130228" evidence="1">
    <location>
        <begin position="26"/>
        <end position="59"/>
    </location>
</feature>
<sequence length="59" mass="6989">MSIQAQKFALILWANLRNLTLFVHGKWFAHPTHNFDFSSNIFMLWYINGPYDGRLLDMS</sequence>
<name>A0A2P2QMN5_RHIMU</name>
<dbReference type="AlphaFoldDB" id="A0A2P2QMN5"/>
<organism evidence="2">
    <name type="scientific">Rhizophora mucronata</name>
    <name type="common">Asiatic mangrove</name>
    <dbReference type="NCBI Taxonomy" id="61149"/>
    <lineage>
        <taxon>Eukaryota</taxon>
        <taxon>Viridiplantae</taxon>
        <taxon>Streptophyta</taxon>
        <taxon>Embryophyta</taxon>
        <taxon>Tracheophyta</taxon>
        <taxon>Spermatophyta</taxon>
        <taxon>Magnoliopsida</taxon>
        <taxon>eudicotyledons</taxon>
        <taxon>Gunneridae</taxon>
        <taxon>Pentapetalae</taxon>
        <taxon>rosids</taxon>
        <taxon>fabids</taxon>
        <taxon>Malpighiales</taxon>
        <taxon>Rhizophoraceae</taxon>
        <taxon>Rhizophora</taxon>
    </lineage>
</organism>
<protein>
    <submittedName>
        <fullName evidence="2">Uncharacterized protein</fullName>
    </submittedName>
</protein>
<dbReference type="EMBL" id="GGEC01087671">
    <property type="protein sequence ID" value="MBX68155.1"/>
    <property type="molecule type" value="Transcribed_RNA"/>
</dbReference>
<keyword evidence="1" id="KW-0732">Signal</keyword>
<evidence type="ECO:0000313" key="2">
    <source>
        <dbReference type="EMBL" id="MBX68155.1"/>
    </source>
</evidence>
<feature type="signal peptide" evidence="1">
    <location>
        <begin position="1"/>
        <end position="25"/>
    </location>
</feature>